<dbReference type="STRING" id="1073090.A0A1L9S4Y8"/>
<protein>
    <submittedName>
        <fullName evidence="2">Uncharacterized protein</fullName>
    </submittedName>
</protein>
<dbReference type="GeneID" id="34614646"/>
<dbReference type="Proteomes" id="UP000184188">
    <property type="component" value="Unassembled WGS sequence"/>
</dbReference>
<dbReference type="VEuPathDB" id="FungiDB:ASPZODRAFT_29359"/>
<dbReference type="PANTHER" id="PTHR35587">
    <property type="entry name" value="EXPRESSED PROTEIN"/>
    <property type="match status" value="1"/>
</dbReference>
<organism evidence="2 3">
    <name type="scientific">Penicilliopsis zonata CBS 506.65</name>
    <dbReference type="NCBI Taxonomy" id="1073090"/>
    <lineage>
        <taxon>Eukaryota</taxon>
        <taxon>Fungi</taxon>
        <taxon>Dikarya</taxon>
        <taxon>Ascomycota</taxon>
        <taxon>Pezizomycotina</taxon>
        <taxon>Eurotiomycetes</taxon>
        <taxon>Eurotiomycetidae</taxon>
        <taxon>Eurotiales</taxon>
        <taxon>Aspergillaceae</taxon>
        <taxon>Penicilliopsis</taxon>
    </lineage>
</organism>
<dbReference type="EMBL" id="KV878364">
    <property type="protein sequence ID" value="OJJ42229.1"/>
    <property type="molecule type" value="Genomic_DNA"/>
</dbReference>
<name>A0A1L9S4Y8_9EURO</name>
<dbReference type="AlphaFoldDB" id="A0A1L9S4Y8"/>
<dbReference type="PANTHER" id="PTHR35587:SF4">
    <property type="match status" value="1"/>
</dbReference>
<feature type="compositionally biased region" description="Basic residues" evidence="1">
    <location>
        <begin position="12"/>
        <end position="22"/>
    </location>
</feature>
<evidence type="ECO:0000313" key="3">
    <source>
        <dbReference type="Proteomes" id="UP000184188"/>
    </source>
</evidence>
<keyword evidence="3" id="KW-1185">Reference proteome</keyword>
<proteinExistence type="predicted"/>
<evidence type="ECO:0000313" key="2">
    <source>
        <dbReference type="EMBL" id="OJJ42229.1"/>
    </source>
</evidence>
<reference evidence="3" key="1">
    <citation type="journal article" date="2017" name="Genome Biol.">
        <title>Comparative genomics reveals high biological diversity and specific adaptations in the industrially and medically important fungal genus Aspergillus.</title>
        <authorList>
            <person name="de Vries R.P."/>
            <person name="Riley R."/>
            <person name="Wiebenga A."/>
            <person name="Aguilar-Osorio G."/>
            <person name="Amillis S."/>
            <person name="Uchima C.A."/>
            <person name="Anderluh G."/>
            <person name="Asadollahi M."/>
            <person name="Askin M."/>
            <person name="Barry K."/>
            <person name="Battaglia E."/>
            <person name="Bayram O."/>
            <person name="Benocci T."/>
            <person name="Braus-Stromeyer S.A."/>
            <person name="Caldana C."/>
            <person name="Canovas D."/>
            <person name="Cerqueira G.C."/>
            <person name="Chen F."/>
            <person name="Chen W."/>
            <person name="Choi C."/>
            <person name="Clum A."/>
            <person name="Dos Santos R.A."/>
            <person name="Damasio A.R."/>
            <person name="Diallinas G."/>
            <person name="Emri T."/>
            <person name="Fekete E."/>
            <person name="Flipphi M."/>
            <person name="Freyberg S."/>
            <person name="Gallo A."/>
            <person name="Gournas C."/>
            <person name="Habgood R."/>
            <person name="Hainaut M."/>
            <person name="Harispe M.L."/>
            <person name="Henrissat B."/>
            <person name="Hilden K.S."/>
            <person name="Hope R."/>
            <person name="Hossain A."/>
            <person name="Karabika E."/>
            <person name="Karaffa L."/>
            <person name="Karanyi Z."/>
            <person name="Krasevec N."/>
            <person name="Kuo A."/>
            <person name="Kusch H."/>
            <person name="LaButti K."/>
            <person name="Lagendijk E.L."/>
            <person name="Lapidus A."/>
            <person name="Levasseur A."/>
            <person name="Lindquist E."/>
            <person name="Lipzen A."/>
            <person name="Logrieco A.F."/>
            <person name="MacCabe A."/>
            <person name="Maekelae M.R."/>
            <person name="Malavazi I."/>
            <person name="Melin P."/>
            <person name="Meyer V."/>
            <person name="Mielnichuk N."/>
            <person name="Miskei M."/>
            <person name="Molnar A.P."/>
            <person name="Mule G."/>
            <person name="Ngan C.Y."/>
            <person name="Orejas M."/>
            <person name="Orosz E."/>
            <person name="Ouedraogo J.P."/>
            <person name="Overkamp K.M."/>
            <person name="Park H.-S."/>
            <person name="Perrone G."/>
            <person name="Piumi F."/>
            <person name="Punt P.J."/>
            <person name="Ram A.F."/>
            <person name="Ramon A."/>
            <person name="Rauscher S."/>
            <person name="Record E."/>
            <person name="Riano-Pachon D.M."/>
            <person name="Robert V."/>
            <person name="Roehrig J."/>
            <person name="Ruller R."/>
            <person name="Salamov A."/>
            <person name="Salih N.S."/>
            <person name="Samson R.A."/>
            <person name="Sandor E."/>
            <person name="Sanguinetti M."/>
            <person name="Schuetze T."/>
            <person name="Sepcic K."/>
            <person name="Shelest E."/>
            <person name="Sherlock G."/>
            <person name="Sophianopoulou V."/>
            <person name="Squina F.M."/>
            <person name="Sun H."/>
            <person name="Susca A."/>
            <person name="Todd R.B."/>
            <person name="Tsang A."/>
            <person name="Unkles S.E."/>
            <person name="van de Wiele N."/>
            <person name="van Rossen-Uffink D."/>
            <person name="Oliveira J.V."/>
            <person name="Vesth T.C."/>
            <person name="Visser J."/>
            <person name="Yu J.-H."/>
            <person name="Zhou M."/>
            <person name="Andersen M.R."/>
            <person name="Archer D.B."/>
            <person name="Baker S.E."/>
            <person name="Benoit I."/>
            <person name="Brakhage A.A."/>
            <person name="Braus G.H."/>
            <person name="Fischer R."/>
            <person name="Frisvad J.C."/>
            <person name="Goldman G.H."/>
            <person name="Houbraken J."/>
            <person name="Oakley B."/>
            <person name="Pocsi I."/>
            <person name="Scazzocchio C."/>
            <person name="Seiboth B."/>
            <person name="vanKuyk P.A."/>
            <person name="Wortman J."/>
            <person name="Dyer P.S."/>
            <person name="Grigoriev I.V."/>
        </authorList>
    </citation>
    <scope>NUCLEOTIDE SEQUENCE [LARGE SCALE GENOMIC DNA]</scope>
    <source>
        <strain evidence="3">CBS 506.65</strain>
    </source>
</reference>
<sequence>MADPDVVPAHPPVKRRPPKLNRKPPSATRDSETDELESVAEEERGVPRGARRLARGAPDRPGAGEALQQRSDWRGQAEQQLVPLPDVSKAVDEATDLVQDVTTKAVGAVGDTTGKLLRGVAGGSQMEPKQKEEQLRLRLDLNLDVEVQLKAKIHGDLTLQLLN</sequence>
<gene>
    <name evidence="2" type="ORF">ASPZODRAFT_29359</name>
</gene>
<feature type="region of interest" description="Disordered" evidence="1">
    <location>
        <begin position="1"/>
        <end position="77"/>
    </location>
</feature>
<dbReference type="RefSeq" id="XP_022576739.1">
    <property type="nucleotide sequence ID" value="XM_022728182.1"/>
</dbReference>
<evidence type="ECO:0000256" key="1">
    <source>
        <dbReference type="SAM" id="MobiDB-lite"/>
    </source>
</evidence>
<dbReference type="OrthoDB" id="2873061at2759"/>
<feature type="compositionally biased region" description="Low complexity" evidence="1">
    <location>
        <begin position="55"/>
        <end position="66"/>
    </location>
</feature>
<accession>A0A1L9S4Y8</accession>